<sequence>MNFLFKPRSEAFKREHEEANTTTNDLQKAKEKIIVLETKLQHQENLSLKDIENIAHLKQKLTRRDDELSSERENTQTLVHKVQSLENHIRYSDSEIQKLKENLRRREEELQAAKQEAIEAKESTWKQNKVLLHTQDLLVQAEEDLVRSRIENDGKKLALLRVSNQAMRQELTDTKIRAELDLKAYKEETKIMSDMIRVMHREYEESKAELERYKKKTSTLETMKELREEKQKIVDANKIVIDRLQSELTAASMKLDREQIRCENMVAGAKALIYELSKQVEASSKESDLAETRLVQYGCDLRRRLDELSAVTKTKNGNSHSPSPEDVEVERKKLLGTLPPAPMDGNQRSELCSTTITTITELITTAFEMRRKYDGPGALCEECQVTNKTISKGRTKLNLFDVMSEALNTTETKPDRAGRGFLDPCPGPRIKSLFIRYEEGARRYVQQIPVDMKVDHFLNYVIEVLGIQVGKLDLYMTLGAKKLSTGPDSTLQDYKVQEWDTISIYNGFR</sequence>
<proteinExistence type="predicted"/>
<gene>
    <name evidence="2" type="ORF">FKW77_009985</name>
</gene>
<dbReference type="AlphaFoldDB" id="A0A517L8B1"/>
<feature type="coiled-coil region" evidence="1">
    <location>
        <begin position="82"/>
        <end position="123"/>
    </location>
</feature>
<evidence type="ECO:0000313" key="2">
    <source>
        <dbReference type="EMBL" id="QDS71854.1"/>
    </source>
</evidence>
<protein>
    <recommendedName>
        <fullName evidence="4">Ubiquitin-like domain-containing protein</fullName>
    </recommendedName>
</protein>
<evidence type="ECO:0000313" key="3">
    <source>
        <dbReference type="Proteomes" id="UP000316270"/>
    </source>
</evidence>
<dbReference type="Proteomes" id="UP000316270">
    <property type="component" value="Chromosome 6"/>
</dbReference>
<evidence type="ECO:0000256" key="1">
    <source>
        <dbReference type="SAM" id="Coils"/>
    </source>
</evidence>
<keyword evidence="3" id="KW-1185">Reference proteome</keyword>
<organism evidence="2 3">
    <name type="scientific">Venturia effusa</name>
    <dbReference type="NCBI Taxonomy" id="50376"/>
    <lineage>
        <taxon>Eukaryota</taxon>
        <taxon>Fungi</taxon>
        <taxon>Dikarya</taxon>
        <taxon>Ascomycota</taxon>
        <taxon>Pezizomycotina</taxon>
        <taxon>Dothideomycetes</taxon>
        <taxon>Pleosporomycetidae</taxon>
        <taxon>Venturiales</taxon>
        <taxon>Venturiaceae</taxon>
        <taxon>Venturia</taxon>
    </lineage>
</organism>
<feature type="coiled-coil region" evidence="1">
    <location>
        <begin position="12"/>
        <end position="46"/>
    </location>
</feature>
<keyword evidence="1" id="KW-0175">Coiled coil</keyword>
<name>A0A517L8B1_9PEZI</name>
<feature type="coiled-coil region" evidence="1">
    <location>
        <begin position="168"/>
        <end position="261"/>
    </location>
</feature>
<evidence type="ECO:0008006" key="4">
    <source>
        <dbReference type="Google" id="ProtNLM"/>
    </source>
</evidence>
<accession>A0A517L8B1</accession>
<reference evidence="2 3" key="1">
    <citation type="submission" date="2019-07" db="EMBL/GenBank/DDBJ databases">
        <title>Finished genome of Venturia effusa.</title>
        <authorList>
            <person name="Young C.A."/>
            <person name="Cox M.P."/>
            <person name="Ganley A.R.D."/>
            <person name="David W.J."/>
        </authorList>
    </citation>
    <scope>NUCLEOTIDE SEQUENCE [LARGE SCALE GENOMIC DNA]</scope>
    <source>
        <strain evidence="3">albino</strain>
    </source>
</reference>
<dbReference type="EMBL" id="CP042190">
    <property type="protein sequence ID" value="QDS71854.1"/>
    <property type="molecule type" value="Genomic_DNA"/>
</dbReference>